<dbReference type="InterPro" id="IPR052217">
    <property type="entry name" value="Mito/Peroxisomal_Carrier"/>
</dbReference>
<feature type="transmembrane region" description="Helical" evidence="10">
    <location>
        <begin position="72"/>
        <end position="94"/>
    </location>
</feature>
<dbReference type="Proteomes" id="UP000703661">
    <property type="component" value="Unassembled WGS sequence"/>
</dbReference>
<sequence length="314" mass="34510">MAGGSKLSPFGHAIAGTGGAMFALTCTYPLDIIKTRIQVRSRNASEASDPDVYVSTRDAFQKILKSEGVMGLYAGLLTGLLGTASQNFTYFYWYTLIRSGYINRLPAGDSLSTAMELLIGAGAGALTQIFTIPVSVVTTRQQTMPLGERQNLRDTAMDIVEEEGWTGLWKGLKPSLVLVINPAITYGMYSRIQELVLKAFRRKDMTPGLVFLVGALAKTLATVVTYPYIMAKVRLQWKPSKKDAATHKPYKGAVDVLQRVFAKEGLKGWYTGMQAQISKAVISQALLFMVKDQLEKYTILLFALLAKQNRGKVM</sequence>
<evidence type="ECO:0000256" key="6">
    <source>
        <dbReference type="ARBA" id="ARBA00022989"/>
    </source>
</evidence>
<dbReference type="EMBL" id="JAAAID010000100">
    <property type="protein sequence ID" value="KAG0022532.1"/>
    <property type="molecule type" value="Genomic_DNA"/>
</dbReference>
<reference evidence="11" key="1">
    <citation type="journal article" date="2020" name="Fungal Divers.">
        <title>Resolving the Mortierellaceae phylogeny through synthesis of multi-gene phylogenetics and phylogenomics.</title>
        <authorList>
            <person name="Vandepol N."/>
            <person name="Liber J."/>
            <person name="Desiro A."/>
            <person name="Na H."/>
            <person name="Kennedy M."/>
            <person name="Barry K."/>
            <person name="Grigoriev I.V."/>
            <person name="Miller A.N."/>
            <person name="O'Donnell K."/>
            <person name="Stajich J.E."/>
            <person name="Bonito G."/>
        </authorList>
    </citation>
    <scope>NUCLEOTIDE SEQUENCE</scope>
    <source>
        <strain evidence="11">NRRL 2769</strain>
    </source>
</reference>
<evidence type="ECO:0000256" key="2">
    <source>
        <dbReference type="ARBA" id="ARBA00006375"/>
    </source>
</evidence>
<dbReference type="AlphaFoldDB" id="A0A9P6N2A7"/>
<feature type="transmembrane region" description="Helical" evidence="10">
    <location>
        <begin position="208"/>
        <end position="229"/>
    </location>
</feature>
<organism evidence="11 12">
    <name type="scientific">Entomortierella chlamydospora</name>
    <dbReference type="NCBI Taxonomy" id="101097"/>
    <lineage>
        <taxon>Eukaryota</taxon>
        <taxon>Fungi</taxon>
        <taxon>Fungi incertae sedis</taxon>
        <taxon>Mucoromycota</taxon>
        <taxon>Mortierellomycotina</taxon>
        <taxon>Mortierellomycetes</taxon>
        <taxon>Mortierellales</taxon>
        <taxon>Mortierellaceae</taxon>
        <taxon>Entomortierella</taxon>
    </lineage>
</organism>
<feature type="transmembrane region" description="Helical" evidence="10">
    <location>
        <begin position="12"/>
        <end position="33"/>
    </location>
</feature>
<protein>
    <submittedName>
        <fullName evidence="11">ADP/ATP carrier protein</fullName>
    </submittedName>
</protein>
<feature type="repeat" description="Solcar" evidence="8">
    <location>
        <begin position="205"/>
        <end position="297"/>
    </location>
</feature>
<keyword evidence="6 10" id="KW-1133">Transmembrane helix</keyword>
<feature type="repeat" description="Solcar" evidence="8">
    <location>
        <begin position="7"/>
        <end position="100"/>
    </location>
</feature>
<comment type="similarity">
    <text evidence="2 9">Belongs to the mitochondrial carrier (TC 2.A.29) family.</text>
</comment>
<dbReference type="GO" id="GO:0016020">
    <property type="term" value="C:membrane"/>
    <property type="evidence" value="ECO:0007669"/>
    <property type="project" value="UniProtKB-SubCell"/>
</dbReference>
<dbReference type="Pfam" id="PF00153">
    <property type="entry name" value="Mito_carr"/>
    <property type="match status" value="3"/>
</dbReference>
<feature type="repeat" description="Solcar" evidence="8">
    <location>
        <begin position="111"/>
        <end position="195"/>
    </location>
</feature>
<dbReference type="InterPro" id="IPR023395">
    <property type="entry name" value="MCP_dom_sf"/>
</dbReference>
<dbReference type="Gene3D" id="1.50.40.10">
    <property type="entry name" value="Mitochondrial carrier domain"/>
    <property type="match status" value="1"/>
</dbReference>
<keyword evidence="7 8" id="KW-0472">Membrane</keyword>
<dbReference type="InterPro" id="IPR018108">
    <property type="entry name" value="MCP_transmembrane"/>
</dbReference>
<dbReference type="SUPFAM" id="SSF103506">
    <property type="entry name" value="Mitochondrial carrier"/>
    <property type="match status" value="1"/>
</dbReference>
<gene>
    <name evidence="11" type="primary">ANT1_1</name>
    <name evidence="11" type="ORF">BGZ80_000036</name>
</gene>
<comment type="caution">
    <text evidence="11">The sequence shown here is derived from an EMBL/GenBank/DDBJ whole genome shotgun (WGS) entry which is preliminary data.</text>
</comment>
<dbReference type="GO" id="GO:0015217">
    <property type="term" value="F:ADP transmembrane transporter activity"/>
    <property type="evidence" value="ECO:0007669"/>
    <property type="project" value="TreeGrafter"/>
</dbReference>
<evidence type="ECO:0000256" key="9">
    <source>
        <dbReference type="RuleBase" id="RU000488"/>
    </source>
</evidence>
<evidence type="ECO:0000256" key="1">
    <source>
        <dbReference type="ARBA" id="ARBA00004141"/>
    </source>
</evidence>
<comment type="subcellular location">
    <subcellularLocation>
        <location evidence="1">Membrane</location>
        <topology evidence="1">Multi-pass membrane protein</topology>
    </subcellularLocation>
</comment>
<keyword evidence="12" id="KW-1185">Reference proteome</keyword>
<evidence type="ECO:0000256" key="10">
    <source>
        <dbReference type="SAM" id="Phobius"/>
    </source>
</evidence>
<dbReference type="PANTHER" id="PTHR45939">
    <property type="entry name" value="PEROXISOMAL MEMBRANE PROTEIN PMP34-RELATED"/>
    <property type="match status" value="1"/>
</dbReference>
<evidence type="ECO:0000313" key="12">
    <source>
        <dbReference type="Proteomes" id="UP000703661"/>
    </source>
</evidence>
<proteinExistence type="inferred from homology"/>
<keyword evidence="4 8" id="KW-0812">Transmembrane</keyword>
<evidence type="ECO:0000256" key="4">
    <source>
        <dbReference type="ARBA" id="ARBA00022692"/>
    </source>
</evidence>
<evidence type="ECO:0000256" key="8">
    <source>
        <dbReference type="PROSITE-ProRule" id="PRU00282"/>
    </source>
</evidence>
<evidence type="ECO:0000256" key="3">
    <source>
        <dbReference type="ARBA" id="ARBA00022448"/>
    </source>
</evidence>
<accession>A0A9P6N2A7</accession>
<dbReference type="PROSITE" id="PS50920">
    <property type="entry name" value="SOLCAR"/>
    <property type="match status" value="3"/>
</dbReference>
<feature type="transmembrane region" description="Helical" evidence="10">
    <location>
        <begin position="114"/>
        <end position="137"/>
    </location>
</feature>
<evidence type="ECO:0000256" key="5">
    <source>
        <dbReference type="ARBA" id="ARBA00022737"/>
    </source>
</evidence>
<keyword evidence="3 9" id="KW-0813">Transport</keyword>
<keyword evidence="5" id="KW-0677">Repeat</keyword>
<evidence type="ECO:0000256" key="7">
    <source>
        <dbReference type="ARBA" id="ARBA00023136"/>
    </source>
</evidence>
<name>A0A9P6N2A7_9FUNG</name>
<evidence type="ECO:0000313" key="11">
    <source>
        <dbReference type="EMBL" id="KAG0022532.1"/>
    </source>
</evidence>
<dbReference type="PANTHER" id="PTHR45939:SF1">
    <property type="entry name" value="MITOCHONDRIAL THIAMINE PYROPHOSPHATE CARRIER 1-RELATED"/>
    <property type="match status" value="1"/>
</dbReference>